<dbReference type="PROSITE" id="PS50075">
    <property type="entry name" value="CARRIER"/>
    <property type="match status" value="1"/>
</dbReference>
<evidence type="ECO:0000256" key="3">
    <source>
        <dbReference type="ARBA" id="ARBA00022553"/>
    </source>
</evidence>
<dbReference type="PANTHER" id="PTHR20863">
    <property type="entry name" value="ACYL CARRIER PROTEIN"/>
    <property type="match status" value="1"/>
</dbReference>
<evidence type="ECO:0000259" key="8">
    <source>
        <dbReference type="PROSITE" id="PS50075"/>
    </source>
</evidence>
<dbReference type="GO" id="GO:0005829">
    <property type="term" value="C:cytosol"/>
    <property type="evidence" value="ECO:0007669"/>
    <property type="project" value="TreeGrafter"/>
</dbReference>
<comment type="PTM">
    <text evidence="7">4'-phosphopantetheine is transferred from CoA to a specific serine of apo-ACP by AcpS. This modification is essential for activity because fatty acids are bound in thioester linkage to the sulfhydryl of the prosthetic group.</text>
</comment>
<dbReference type="NCBIfam" id="NF002150">
    <property type="entry name" value="PRK00982.1-4"/>
    <property type="match status" value="1"/>
</dbReference>
<dbReference type="HAMAP" id="MF_01217">
    <property type="entry name" value="Acyl_carrier"/>
    <property type="match status" value="1"/>
</dbReference>
<dbReference type="Pfam" id="PF00550">
    <property type="entry name" value="PP-binding"/>
    <property type="match status" value="1"/>
</dbReference>
<keyword evidence="2 7" id="KW-0444">Lipid biosynthesis</keyword>
<evidence type="ECO:0000256" key="2">
    <source>
        <dbReference type="ARBA" id="ARBA00022516"/>
    </source>
</evidence>
<evidence type="ECO:0000256" key="7">
    <source>
        <dbReference type="HAMAP-Rule" id="MF_01217"/>
    </source>
</evidence>
<evidence type="ECO:0000256" key="4">
    <source>
        <dbReference type="ARBA" id="ARBA00022832"/>
    </source>
</evidence>
<dbReference type="GO" id="GO:0000036">
    <property type="term" value="F:acyl carrier activity"/>
    <property type="evidence" value="ECO:0007669"/>
    <property type="project" value="UniProtKB-UniRule"/>
</dbReference>
<dbReference type="NCBIfam" id="NF002148">
    <property type="entry name" value="PRK00982.1-2"/>
    <property type="match status" value="1"/>
</dbReference>
<gene>
    <name evidence="7" type="primary">acpP</name>
    <name evidence="9" type="ORF">IAA52_01445</name>
</gene>
<evidence type="ECO:0000313" key="10">
    <source>
        <dbReference type="Proteomes" id="UP000824260"/>
    </source>
</evidence>
<keyword evidence="6 7" id="KW-0275">Fatty acid biosynthesis</keyword>
<dbReference type="GO" id="GO:0016020">
    <property type="term" value="C:membrane"/>
    <property type="evidence" value="ECO:0007669"/>
    <property type="project" value="GOC"/>
</dbReference>
<keyword evidence="1 7" id="KW-0596">Phosphopantetheine</keyword>
<evidence type="ECO:0000256" key="1">
    <source>
        <dbReference type="ARBA" id="ARBA00022450"/>
    </source>
</evidence>
<dbReference type="PANTHER" id="PTHR20863:SF76">
    <property type="entry name" value="CARRIER DOMAIN-CONTAINING PROTEIN"/>
    <property type="match status" value="1"/>
</dbReference>
<comment type="subcellular location">
    <subcellularLocation>
        <location evidence="7">Cytoplasm</location>
    </subcellularLocation>
</comment>
<evidence type="ECO:0000256" key="6">
    <source>
        <dbReference type="ARBA" id="ARBA00023160"/>
    </source>
</evidence>
<dbReference type="GO" id="GO:0000035">
    <property type="term" value="F:acyl binding"/>
    <property type="evidence" value="ECO:0007669"/>
    <property type="project" value="TreeGrafter"/>
</dbReference>
<comment type="pathway">
    <text evidence="7">Lipid metabolism; fatty acid biosynthesis.</text>
</comment>
<keyword evidence="3 7" id="KW-0597">Phosphoprotein</keyword>
<dbReference type="InterPro" id="IPR003231">
    <property type="entry name" value="ACP"/>
</dbReference>
<reference evidence="9" key="2">
    <citation type="journal article" date="2021" name="PeerJ">
        <title>Extensive microbial diversity within the chicken gut microbiome revealed by metagenomics and culture.</title>
        <authorList>
            <person name="Gilroy R."/>
            <person name="Ravi A."/>
            <person name="Getino M."/>
            <person name="Pursley I."/>
            <person name="Horton D.L."/>
            <person name="Alikhan N.F."/>
            <person name="Baker D."/>
            <person name="Gharbi K."/>
            <person name="Hall N."/>
            <person name="Watson M."/>
            <person name="Adriaenssens E.M."/>
            <person name="Foster-Nyarko E."/>
            <person name="Jarju S."/>
            <person name="Secka A."/>
            <person name="Antonio M."/>
            <person name="Oren A."/>
            <person name="Chaudhuri R.R."/>
            <person name="La Ragione R."/>
            <person name="Hildebrand F."/>
            <person name="Pallen M.J."/>
        </authorList>
    </citation>
    <scope>NUCLEOTIDE SEQUENCE</scope>
    <source>
        <strain evidence="9">ChiSjej6B24-2974</strain>
    </source>
</reference>
<feature type="modified residue" description="O-(pantetheine 4'-phosphoryl)serine" evidence="7">
    <location>
        <position position="35"/>
    </location>
</feature>
<protein>
    <recommendedName>
        <fullName evidence="7">Acyl carrier protein</fullName>
        <shortName evidence="7">ACP</shortName>
    </recommendedName>
</protein>
<comment type="function">
    <text evidence="7">Carrier of the growing fatty acid chain in fatty acid biosynthesis.</text>
</comment>
<organism evidence="9 10">
    <name type="scientific">Candidatus Pullichristensenella stercorigallinarum</name>
    <dbReference type="NCBI Taxonomy" id="2840909"/>
    <lineage>
        <taxon>Bacteria</taxon>
        <taxon>Bacillati</taxon>
        <taxon>Bacillota</taxon>
        <taxon>Clostridia</taxon>
        <taxon>Candidatus Pullichristensenella</taxon>
    </lineage>
</organism>
<reference evidence="9" key="1">
    <citation type="submission" date="2020-10" db="EMBL/GenBank/DDBJ databases">
        <authorList>
            <person name="Gilroy R."/>
        </authorList>
    </citation>
    <scope>NUCLEOTIDE SEQUENCE</scope>
    <source>
        <strain evidence="9">ChiSjej6B24-2974</strain>
    </source>
</reference>
<dbReference type="Proteomes" id="UP000824260">
    <property type="component" value="Unassembled WGS sequence"/>
</dbReference>
<sequence>MIYEKVVEYITQQLPVKASDVKPESRLVEDLGADSANMMMLIMDLEAEYDMTVEDDMLSQIKTVDDIVKYIEKRVG</sequence>
<keyword evidence="5 7" id="KW-0443">Lipid metabolism</keyword>
<dbReference type="SUPFAM" id="SSF47336">
    <property type="entry name" value="ACP-like"/>
    <property type="match status" value="1"/>
</dbReference>
<comment type="similarity">
    <text evidence="7">Belongs to the acyl carrier protein (ACP) family.</text>
</comment>
<accession>A0A9D0ZJW7</accession>
<dbReference type="GO" id="GO:0009245">
    <property type="term" value="P:lipid A biosynthetic process"/>
    <property type="evidence" value="ECO:0007669"/>
    <property type="project" value="TreeGrafter"/>
</dbReference>
<name>A0A9D0ZJW7_9FIRM</name>
<dbReference type="InterPro" id="IPR036736">
    <property type="entry name" value="ACP-like_sf"/>
</dbReference>
<keyword evidence="4 7" id="KW-0276">Fatty acid metabolism</keyword>
<feature type="domain" description="Carrier" evidence="8">
    <location>
        <begin position="1"/>
        <end position="75"/>
    </location>
</feature>
<comment type="caution">
    <text evidence="9">The sequence shown here is derived from an EMBL/GenBank/DDBJ whole genome shotgun (WGS) entry which is preliminary data.</text>
</comment>
<keyword evidence="7" id="KW-0963">Cytoplasm</keyword>
<dbReference type="AlphaFoldDB" id="A0A9D0ZJW7"/>
<dbReference type="Gene3D" id="1.10.1200.10">
    <property type="entry name" value="ACP-like"/>
    <property type="match status" value="1"/>
</dbReference>
<dbReference type="EMBL" id="DVFZ01000014">
    <property type="protein sequence ID" value="HIQ81745.1"/>
    <property type="molecule type" value="Genomic_DNA"/>
</dbReference>
<proteinExistence type="inferred from homology"/>
<evidence type="ECO:0000313" key="9">
    <source>
        <dbReference type="EMBL" id="HIQ81745.1"/>
    </source>
</evidence>
<dbReference type="InterPro" id="IPR009081">
    <property type="entry name" value="PP-bd_ACP"/>
</dbReference>
<evidence type="ECO:0000256" key="5">
    <source>
        <dbReference type="ARBA" id="ARBA00023098"/>
    </source>
</evidence>